<dbReference type="KEGG" id="bmei:Spa11_19630"/>
<dbReference type="RefSeq" id="WP_145111323.1">
    <property type="nucleotide sequence ID" value="NZ_CP036349.1"/>
</dbReference>
<dbReference type="AlphaFoldDB" id="A0A518K7K0"/>
<evidence type="ECO:0000256" key="1">
    <source>
        <dbReference type="SAM" id="SignalP"/>
    </source>
</evidence>
<feature type="chain" id="PRO_5021730673" description="Cytochrome c7-like domain-containing protein" evidence="1">
    <location>
        <begin position="32"/>
        <end position="156"/>
    </location>
</feature>
<evidence type="ECO:0000313" key="2">
    <source>
        <dbReference type="EMBL" id="QDV73764.1"/>
    </source>
</evidence>
<keyword evidence="1" id="KW-0732">Signal</keyword>
<feature type="signal peptide" evidence="1">
    <location>
        <begin position="1"/>
        <end position="31"/>
    </location>
</feature>
<accession>A0A518K7K0</accession>
<sequence precursor="true">MQTKTKCIGGVSVVAAIALCIAIAFTGLAHAQDKSHDSHSGTHDHGPEMKMMRMTQIKTQAEAEALKPGDSIAMVCSMCKIVTVHAVGKDKSHVKMMTVGNKHTCSACDGKVTVEGTGKGKGKHQEVKHVCGKCGDDAMFVVATKADDHDKHSQHK</sequence>
<organism evidence="2 3">
    <name type="scientific">Botrimarina mediterranea</name>
    <dbReference type="NCBI Taxonomy" id="2528022"/>
    <lineage>
        <taxon>Bacteria</taxon>
        <taxon>Pseudomonadati</taxon>
        <taxon>Planctomycetota</taxon>
        <taxon>Planctomycetia</taxon>
        <taxon>Pirellulales</taxon>
        <taxon>Lacipirellulaceae</taxon>
        <taxon>Botrimarina</taxon>
    </lineage>
</organism>
<proteinExistence type="predicted"/>
<name>A0A518K7K0_9BACT</name>
<protein>
    <recommendedName>
        <fullName evidence="4">Cytochrome c7-like domain-containing protein</fullName>
    </recommendedName>
</protein>
<keyword evidence="3" id="KW-1185">Reference proteome</keyword>
<gene>
    <name evidence="2" type="ORF">Spa11_19630</name>
</gene>
<dbReference type="EMBL" id="CP036349">
    <property type="protein sequence ID" value="QDV73764.1"/>
    <property type="molecule type" value="Genomic_DNA"/>
</dbReference>
<reference evidence="2 3" key="1">
    <citation type="submission" date="2019-02" db="EMBL/GenBank/DDBJ databases">
        <title>Deep-cultivation of Planctomycetes and their phenomic and genomic characterization uncovers novel biology.</title>
        <authorList>
            <person name="Wiegand S."/>
            <person name="Jogler M."/>
            <person name="Boedeker C."/>
            <person name="Pinto D."/>
            <person name="Vollmers J."/>
            <person name="Rivas-Marin E."/>
            <person name="Kohn T."/>
            <person name="Peeters S.H."/>
            <person name="Heuer A."/>
            <person name="Rast P."/>
            <person name="Oberbeckmann S."/>
            <person name="Bunk B."/>
            <person name="Jeske O."/>
            <person name="Meyerdierks A."/>
            <person name="Storesund J.E."/>
            <person name="Kallscheuer N."/>
            <person name="Luecker S."/>
            <person name="Lage O.M."/>
            <person name="Pohl T."/>
            <person name="Merkel B.J."/>
            <person name="Hornburger P."/>
            <person name="Mueller R.-W."/>
            <person name="Bruemmer F."/>
            <person name="Labrenz M."/>
            <person name="Spormann A.M."/>
            <person name="Op den Camp H."/>
            <person name="Overmann J."/>
            <person name="Amann R."/>
            <person name="Jetten M.S.M."/>
            <person name="Mascher T."/>
            <person name="Medema M.H."/>
            <person name="Devos D.P."/>
            <person name="Kaster A.-K."/>
            <person name="Ovreas L."/>
            <person name="Rohde M."/>
            <person name="Galperin M.Y."/>
            <person name="Jogler C."/>
        </authorList>
    </citation>
    <scope>NUCLEOTIDE SEQUENCE [LARGE SCALE GENOMIC DNA]</scope>
    <source>
        <strain evidence="2 3">Spa11</strain>
    </source>
</reference>
<evidence type="ECO:0000313" key="3">
    <source>
        <dbReference type="Proteomes" id="UP000316426"/>
    </source>
</evidence>
<dbReference type="Proteomes" id="UP000316426">
    <property type="component" value="Chromosome"/>
</dbReference>
<evidence type="ECO:0008006" key="4">
    <source>
        <dbReference type="Google" id="ProtNLM"/>
    </source>
</evidence>